<protein>
    <submittedName>
        <fullName evidence="1">Uncharacterized protein</fullName>
    </submittedName>
</protein>
<name>A0A2H3DZ28_ARMGA</name>
<dbReference type="Proteomes" id="UP000217790">
    <property type="component" value="Unassembled WGS sequence"/>
</dbReference>
<gene>
    <name evidence="1" type="ORF">ARMGADRAFT_90788</name>
</gene>
<keyword evidence="2" id="KW-1185">Reference proteome</keyword>
<proteinExistence type="predicted"/>
<organism evidence="1 2">
    <name type="scientific">Armillaria gallica</name>
    <name type="common">Bulbous honey fungus</name>
    <name type="synonym">Armillaria bulbosa</name>
    <dbReference type="NCBI Taxonomy" id="47427"/>
    <lineage>
        <taxon>Eukaryota</taxon>
        <taxon>Fungi</taxon>
        <taxon>Dikarya</taxon>
        <taxon>Basidiomycota</taxon>
        <taxon>Agaricomycotina</taxon>
        <taxon>Agaricomycetes</taxon>
        <taxon>Agaricomycetidae</taxon>
        <taxon>Agaricales</taxon>
        <taxon>Marasmiineae</taxon>
        <taxon>Physalacriaceae</taxon>
        <taxon>Armillaria</taxon>
    </lineage>
</organism>
<dbReference type="OrthoDB" id="2588098at2759"/>
<reference evidence="2" key="1">
    <citation type="journal article" date="2017" name="Nat. Ecol. Evol.">
        <title>Genome expansion and lineage-specific genetic innovations in the forest pathogenic fungi Armillaria.</title>
        <authorList>
            <person name="Sipos G."/>
            <person name="Prasanna A.N."/>
            <person name="Walter M.C."/>
            <person name="O'Connor E."/>
            <person name="Balint B."/>
            <person name="Krizsan K."/>
            <person name="Kiss B."/>
            <person name="Hess J."/>
            <person name="Varga T."/>
            <person name="Slot J."/>
            <person name="Riley R."/>
            <person name="Boka B."/>
            <person name="Rigling D."/>
            <person name="Barry K."/>
            <person name="Lee J."/>
            <person name="Mihaltcheva S."/>
            <person name="LaButti K."/>
            <person name="Lipzen A."/>
            <person name="Waldron R."/>
            <person name="Moloney N.M."/>
            <person name="Sperisen C."/>
            <person name="Kredics L."/>
            <person name="Vagvoelgyi C."/>
            <person name="Patrignani A."/>
            <person name="Fitzpatrick D."/>
            <person name="Nagy I."/>
            <person name="Doyle S."/>
            <person name="Anderson J.B."/>
            <person name="Grigoriev I.V."/>
            <person name="Gueldener U."/>
            <person name="Muensterkoetter M."/>
            <person name="Nagy L.G."/>
        </authorList>
    </citation>
    <scope>NUCLEOTIDE SEQUENCE [LARGE SCALE GENOMIC DNA]</scope>
    <source>
        <strain evidence="2">Ar21-2</strain>
    </source>
</reference>
<dbReference type="OMA" id="NICWSAN"/>
<dbReference type="AlphaFoldDB" id="A0A2H3DZ28"/>
<dbReference type="EMBL" id="KZ293654">
    <property type="protein sequence ID" value="PBK94347.1"/>
    <property type="molecule type" value="Genomic_DNA"/>
</dbReference>
<sequence length="224" mass="25039">MSKQHQTKPSTATFIAFESCSRLLWANTGDSLILTGASVSILGGSWTKIFYDDFSDVMALLAGSWAGCRIMCIGHYIRECPPNVLTSEEVFEIASYHIDDSDDDSTTTLDDFAYQYYTQITYRGFIDLGGMVLRNLTRHVYIRRDVVVEELKSSEKSGDIGNILLTNICWSDSSSCAMLLDLSQGGWAGDRFDVVPLSSVEDDEEEWEDVTEDQVKLTRFALSS</sequence>
<evidence type="ECO:0000313" key="1">
    <source>
        <dbReference type="EMBL" id="PBK94347.1"/>
    </source>
</evidence>
<accession>A0A2H3DZ28</accession>
<evidence type="ECO:0000313" key="2">
    <source>
        <dbReference type="Proteomes" id="UP000217790"/>
    </source>
</evidence>
<dbReference type="InParanoid" id="A0A2H3DZ28"/>